<accession>A0A2G9TES8</accession>
<reference evidence="1 2" key="1">
    <citation type="submission" date="2015-09" db="EMBL/GenBank/DDBJ databases">
        <title>Draft genome of the parasitic nematode Teladorsagia circumcincta isolate WARC Sus (inbred).</title>
        <authorList>
            <person name="Mitreva M."/>
        </authorList>
    </citation>
    <scope>NUCLEOTIDE SEQUENCE [LARGE SCALE GENOMIC DNA]</scope>
    <source>
        <strain evidence="1 2">S</strain>
    </source>
</reference>
<evidence type="ECO:0000313" key="1">
    <source>
        <dbReference type="EMBL" id="PIO56476.1"/>
    </source>
</evidence>
<name>A0A2G9TES8_TELCI</name>
<feature type="non-terminal residue" evidence="1">
    <location>
        <position position="129"/>
    </location>
</feature>
<organism evidence="1 2">
    <name type="scientific">Teladorsagia circumcincta</name>
    <name type="common">Brown stomach worm</name>
    <name type="synonym">Ostertagia circumcincta</name>
    <dbReference type="NCBI Taxonomy" id="45464"/>
    <lineage>
        <taxon>Eukaryota</taxon>
        <taxon>Metazoa</taxon>
        <taxon>Ecdysozoa</taxon>
        <taxon>Nematoda</taxon>
        <taxon>Chromadorea</taxon>
        <taxon>Rhabditida</taxon>
        <taxon>Rhabditina</taxon>
        <taxon>Rhabditomorpha</taxon>
        <taxon>Strongyloidea</taxon>
        <taxon>Trichostrongylidae</taxon>
        <taxon>Teladorsagia</taxon>
    </lineage>
</organism>
<proteinExistence type="predicted"/>
<gene>
    <name evidence="1" type="ORF">TELCIR_22124</name>
</gene>
<protein>
    <submittedName>
        <fullName evidence="1">Uncharacterized protein</fullName>
    </submittedName>
</protein>
<dbReference type="AlphaFoldDB" id="A0A2G9TES8"/>
<dbReference type="EMBL" id="KZ376140">
    <property type="protein sequence ID" value="PIO56476.1"/>
    <property type="molecule type" value="Genomic_DNA"/>
</dbReference>
<keyword evidence="2" id="KW-1185">Reference proteome</keyword>
<evidence type="ECO:0000313" key="2">
    <source>
        <dbReference type="Proteomes" id="UP000230423"/>
    </source>
</evidence>
<dbReference type="Proteomes" id="UP000230423">
    <property type="component" value="Unassembled WGS sequence"/>
</dbReference>
<sequence>MSDRWQEMCGRGPDIATLPIVLVGSKCEDMGRYPDSQDIVRNVDSEYHFWRNWSSRVKHAKTFLNAKRAALTKDPLSKTSRGDPDPLLIRPKARAWTFFTNHVMLALICAQSEPRFGNSSQLVMTFEQQ</sequence>